<proteinExistence type="predicted"/>
<dbReference type="Proteomes" id="UP001266305">
    <property type="component" value="Unassembled WGS sequence"/>
</dbReference>
<sequence>MGMEKTKQSPLAQARRFSGLHEWESPEFVAWDGQMQTQTVSPGSHNGSALLHAFYTSGLPQSF</sequence>
<gene>
    <name evidence="1" type="ORF">P7K49_033987</name>
</gene>
<name>A0ABQ9TUA8_SAGOE</name>
<dbReference type="EMBL" id="JASSZA010000019">
    <property type="protein sequence ID" value="KAK2088080.1"/>
    <property type="molecule type" value="Genomic_DNA"/>
</dbReference>
<protein>
    <submittedName>
        <fullName evidence="1">Uncharacterized protein</fullName>
    </submittedName>
</protein>
<evidence type="ECO:0000313" key="2">
    <source>
        <dbReference type="Proteomes" id="UP001266305"/>
    </source>
</evidence>
<accession>A0ABQ9TUA8</accession>
<reference evidence="1 2" key="1">
    <citation type="submission" date="2023-05" db="EMBL/GenBank/DDBJ databases">
        <title>B98-5 Cell Line De Novo Hybrid Assembly: An Optical Mapping Approach.</title>
        <authorList>
            <person name="Kananen K."/>
            <person name="Auerbach J.A."/>
            <person name="Kautto E."/>
            <person name="Blachly J.S."/>
        </authorList>
    </citation>
    <scope>NUCLEOTIDE SEQUENCE [LARGE SCALE GENOMIC DNA]</scope>
    <source>
        <strain evidence="1">B95-8</strain>
        <tissue evidence="1">Cell line</tissue>
    </source>
</reference>
<comment type="caution">
    <text evidence="1">The sequence shown here is derived from an EMBL/GenBank/DDBJ whole genome shotgun (WGS) entry which is preliminary data.</text>
</comment>
<evidence type="ECO:0000313" key="1">
    <source>
        <dbReference type="EMBL" id="KAK2088080.1"/>
    </source>
</evidence>
<organism evidence="1 2">
    <name type="scientific">Saguinus oedipus</name>
    <name type="common">Cotton-top tamarin</name>
    <name type="synonym">Oedipomidas oedipus</name>
    <dbReference type="NCBI Taxonomy" id="9490"/>
    <lineage>
        <taxon>Eukaryota</taxon>
        <taxon>Metazoa</taxon>
        <taxon>Chordata</taxon>
        <taxon>Craniata</taxon>
        <taxon>Vertebrata</taxon>
        <taxon>Euteleostomi</taxon>
        <taxon>Mammalia</taxon>
        <taxon>Eutheria</taxon>
        <taxon>Euarchontoglires</taxon>
        <taxon>Primates</taxon>
        <taxon>Haplorrhini</taxon>
        <taxon>Platyrrhini</taxon>
        <taxon>Cebidae</taxon>
        <taxon>Callitrichinae</taxon>
        <taxon>Saguinus</taxon>
    </lineage>
</organism>
<keyword evidence="2" id="KW-1185">Reference proteome</keyword>